<dbReference type="GO" id="GO:0046872">
    <property type="term" value="F:metal ion binding"/>
    <property type="evidence" value="ECO:0007669"/>
    <property type="project" value="UniProtKB-KW"/>
</dbReference>
<evidence type="ECO:0000256" key="4">
    <source>
        <dbReference type="ARBA" id="ARBA00023180"/>
    </source>
</evidence>
<reference evidence="7" key="2">
    <citation type="submission" date="2015-01" db="EMBL/GenBank/DDBJ databases">
        <title>Evolutionary Origins and Diversification of the Mycorrhizal Mutualists.</title>
        <authorList>
            <consortium name="DOE Joint Genome Institute"/>
            <consortium name="Mycorrhizal Genomics Consortium"/>
            <person name="Kohler A."/>
            <person name="Kuo A."/>
            <person name="Nagy L.G."/>
            <person name="Floudas D."/>
            <person name="Copeland A."/>
            <person name="Barry K.W."/>
            <person name="Cichocki N."/>
            <person name="Veneault-Fourrey C."/>
            <person name="LaButti K."/>
            <person name="Lindquist E.A."/>
            <person name="Lipzen A."/>
            <person name="Lundell T."/>
            <person name="Morin E."/>
            <person name="Murat C."/>
            <person name="Riley R."/>
            <person name="Ohm R."/>
            <person name="Sun H."/>
            <person name="Tunlid A."/>
            <person name="Henrissat B."/>
            <person name="Grigoriev I.V."/>
            <person name="Hibbett D.S."/>
            <person name="Martin F."/>
        </authorList>
    </citation>
    <scope>NUCLEOTIDE SEQUENCE [LARGE SCALE GENOMIC DNA]</scope>
    <source>
        <strain evidence="7">Zn</strain>
    </source>
</reference>
<keyword evidence="5" id="KW-0106">Calcium</keyword>
<dbReference type="OrthoDB" id="5307922at2759"/>
<feature type="binding site" evidence="5">
    <location>
        <position position="168"/>
    </location>
    <ligand>
        <name>Ca(2+)</name>
        <dbReference type="ChEBI" id="CHEBI:29108"/>
        <label>1</label>
        <note>catalytic</note>
    </ligand>
</feature>
<evidence type="ECO:0008006" key="8">
    <source>
        <dbReference type="Google" id="ProtNLM"/>
    </source>
</evidence>
<sequence length="404" mass="45349">MPYYSRIPIYIIPVSNAVNAVLPPIWLPFRGALAEIILKDRLQYCEDVIMDHEHGMAIISCDPGRAQWNTVMGPMYDPNPRGDIYVYDYATKKSLRKLKLVGFPTTADFHPLGINFFRSQGGALTRLFVVNHQRNGSTIDIFDLHYAELQLTFIMSICDHDHNILSPNAVAPTSYTSFYVTNDHRFIPRLHHNLNIQETMRGLPLGWATFVEFGMERPKFSTAATGIPFANGIVVTPTGREVIIASSTGRELYVYDRDPETNILSPCLERIPMVFAPDNLNFDCSLDVGDRTVFDSDGRFLRGLICAGHPSVPELMAMSRDPITHRAPSWVAEVRRGQGDDPAPCHAMPLSRKGPYYLSTLYQSDGSHYPSSTTGAMDFKRRRLIVCGLYAEGILDIAWEDIGT</sequence>
<evidence type="ECO:0000256" key="1">
    <source>
        <dbReference type="ARBA" id="ARBA00008595"/>
    </source>
</evidence>
<accession>A0A0C3DDH2</accession>
<organism evidence="6 7">
    <name type="scientific">Oidiodendron maius (strain Zn)</name>
    <dbReference type="NCBI Taxonomy" id="913774"/>
    <lineage>
        <taxon>Eukaryota</taxon>
        <taxon>Fungi</taxon>
        <taxon>Dikarya</taxon>
        <taxon>Ascomycota</taxon>
        <taxon>Pezizomycotina</taxon>
        <taxon>Leotiomycetes</taxon>
        <taxon>Leotiomycetes incertae sedis</taxon>
        <taxon>Myxotrichaceae</taxon>
        <taxon>Oidiodendron</taxon>
    </lineage>
</organism>
<keyword evidence="5" id="KW-0479">Metal-binding</keyword>
<feature type="binding site" evidence="5">
    <location>
        <position position="114"/>
    </location>
    <ligand>
        <name>Ca(2+)</name>
        <dbReference type="ChEBI" id="CHEBI:29108"/>
        <label>1</label>
        <note>catalytic</note>
    </ligand>
</feature>
<dbReference type="HOGENOM" id="CLU_035172_1_0_1"/>
<dbReference type="Pfam" id="PF01731">
    <property type="entry name" value="Arylesterase"/>
    <property type="match status" value="1"/>
</dbReference>
<dbReference type="GO" id="GO:0004064">
    <property type="term" value="F:arylesterase activity"/>
    <property type="evidence" value="ECO:0007669"/>
    <property type="project" value="InterPro"/>
</dbReference>
<dbReference type="Gene3D" id="2.120.10.30">
    <property type="entry name" value="TolB, C-terminal domain"/>
    <property type="match status" value="1"/>
</dbReference>
<keyword evidence="4" id="KW-0325">Glycoprotein</keyword>
<feature type="binding site" evidence="5">
    <location>
        <position position="278"/>
    </location>
    <ligand>
        <name>Ca(2+)</name>
        <dbReference type="ChEBI" id="CHEBI:29108"/>
        <label>1</label>
        <note>catalytic</note>
    </ligand>
</feature>
<feature type="binding site" evidence="5">
    <location>
        <position position="231"/>
    </location>
    <ligand>
        <name>Ca(2+)</name>
        <dbReference type="ChEBI" id="CHEBI:29108"/>
        <label>1</label>
        <note>catalytic</note>
    </ligand>
</feature>
<dbReference type="PANTHER" id="PTHR11799">
    <property type="entry name" value="PARAOXONASE"/>
    <property type="match status" value="1"/>
</dbReference>
<feature type="binding site" evidence="5">
    <location>
        <position position="279"/>
    </location>
    <ligand>
        <name>Ca(2+)</name>
        <dbReference type="ChEBI" id="CHEBI:29108"/>
        <label>1</label>
        <note>catalytic</note>
    </ligand>
</feature>
<evidence type="ECO:0000313" key="7">
    <source>
        <dbReference type="Proteomes" id="UP000054321"/>
    </source>
</evidence>
<comment type="cofactor">
    <cofactor evidence="5">
        <name>Ca(2+)</name>
        <dbReference type="ChEBI" id="CHEBI:29108"/>
    </cofactor>
    <text evidence="5">Binds 2 calcium ions per subunit.</text>
</comment>
<keyword evidence="2" id="KW-0378">Hydrolase</keyword>
<proteinExistence type="inferred from homology"/>
<dbReference type="PANTHER" id="PTHR11799:SF30">
    <property type="entry name" value="SERUM PARAOXONASE_ARYLESTERASE 2"/>
    <property type="match status" value="1"/>
</dbReference>
<dbReference type="SUPFAM" id="SSF63829">
    <property type="entry name" value="Calcium-dependent phosphotriesterase"/>
    <property type="match status" value="1"/>
</dbReference>
<keyword evidence="7" id="KW-1185">Reference proteome</keyword>
<evidence type="ECO:0000256" key="5">
    <source>
        <dbReference type="PIRSR" id="PIRSR602640-2"/>
    </source>
</evidence>
<evidence type="ECO:0000313" key="6">
    <source>
        <dbReference type="EMBL" id="KIN00008.1"/>
    </source>
</evidence>
<keyword evidence="3" id="KW-1015">Disulfide bond</keyword>
<dbReference type="Proteomes" id="UP000054321">
    <property type="component" value="Unassembled WGS sequence"/>
</dbReference>
<gene>
    <name evidence="6" type="ORF">OIDMADRAFT_42887</name>
</gene>
<protein>
    <recommendedName>
        <fullName evidence="8">SMP-30/Gluconolactonase/LRE-like region domain-containing protein</fullName>
    </recommendedName>
</protein>
<feature type="binding site" evidence="5">
    <location>
        <position position="47"/>
    </location>
    <ligand>
        <name>Ca(2+)</name>
        <dbReference type="ChEBI" id="CHEBI:29108"/>
        <label>1</label>
        <note>catalytic</note>
    </ligand>
</feature>
<dbReference type="EMBL" id="KN832878">
    <property type="protein sequence ID" value="KIN00008.1"/>
    <property type="molecule type" value="Genomic_DNA"/>
</dbReference>
<dbReference type="InterPro" id="IPR002640">
    <property type="entry name" value="Arylesterase"/>
</dbReference>
<evidence type="ECO:0000256" key="3">
    <source>
        <dbReference type="ARBA" id="ARBA00023157"/>
    </source>
</evidence>
<reference evidence="6 7" key="1">
    <citation type="submission" date="2014-04" db="EMBL/GenBank/DDBJ databases">
        <authorList>
            <consortium name="DOE Joint Genome Institute"/>
            <person name="Kuo A."/>
            <person name="Martino E."/>
            <person name="Perotto S."/>
            <person name="Kohler A."/>
            <person name="Nagy L.G."/>
            <person name="Floudas D."/>
            <person name="Copeland A."/>
            <person name="Barry K.W."/>
            <person name="Cichocki N."/>
            <person name="Veneault-Fourrey C."/>
            <person name="LaButti K."/>
            <person name="Lindquist E.A."/>
            <person name="Lipzen A."/>
            <person name="Lundell T."/>
            <person name="Morin E."/>
            <person name="Murat C."/>
            <person name="Sun H."/>
            <person name="Tunlid A."/>
            <person name="Henrissat B."/>
            <person name="Grigoriev I.V."/>
            <person name="Hibbett D.S."/>
            <person name="Martin F."/>
            <person name="Nordberg H.P."/>
            <person name="Cantor M.N."/>
            <person name="Hua S.X."/>
        </authorList>
    </citation>
    <scope>NUCLEOTIDE SEQUENCE [LARGE SCALE GENOMIC DNA]</scope>
    <source>
        <strain evidence="6 7">Zn</strain>
    </source>
</reference>
<name>A0A0C3DDH2_OIDMZ</name>
<dbReference type="InParanoid" id="A0A0C3DDH2"/>
<comment type="similarity">
    <text evidence="1">Belongs to the paraoxonase family.</text>
</comment>
<dbReference type="InterPro" id="IPR011042">
    <property type="entry name" value="6-blade_b-propeller_TolB-like"/>
</dbReference>
<dbReference type="InterPro" id="IPR051288">
    <property type="entry name" value="Serum_paraoxonase/arylesterase"/>
</dbReference>
<dbReference type="AlphaFoldDB" id="A0A0C3DDH2"/>
<evidence type="ECO:0000256" key="2">
    <source>
        <dbReference type="ARBA" id="ARBA00022801"/>
    </source>
</evidence>